<organism evidence="2 3">
    <name type="scientific">Pseudogemmobacter humi</name>
    <dbReference type="NCBI Taxonomy" id="2483812"/>
    <lineage>
        <taxon>Bacteria</taxon>
        <taxon>Pseudomonadati</taxon>
        <taxon>Pseudomonadota</taxon>
        <taxon>Alphaproteobacteria</taxon>
        <taxon>Rhodobacterales</taxon>
        <taxon>Paracoccaceae</taxon>
        <taxon>Pseudogemmobacter</taxon>
    </lineage>
</organism>
<feature type="signal peptide" evidence="1">
    <location>
        <begin position="1"/>
        <end position="18"/>
    </location>
</feature>
<accession>A0A3P5WZH7</accession>
<dbReference type="RefSeq" id="WP_124084860.1">
    <property type="nucleotide sequence ID" value="NZ_UXAW01000033.1"/>
</dbReference>
<name>A0A3P5WZH7_9RHOB</name>
<protein>
    <submittedName>
        <fullName evidence="2">Uncharacterized protein</fullName>
    </submittedName>
</protein>
<sequence length="712" mass="73687">MRALALIIWVLLAGGAAAETARVRGGEHRGFTRIVIEAGALSDWRFGRTPDGYEFQADEAVTGFDLSQAFDKIPRSRVSALWRDPDSGRLRLKMPCTCHAIAFEVRPGAVAIDVTPGPAPEGSSFELALDEPPAPTKAVTPQPAYDWLAIRREKPEVPALPVIVAPEATTDPLLDALVRQISRGVAEGIIGIDGLHPMPDPALSSLAEKGGVRISNGEMPGMSVATPAVPSPNLTAGGKPCLADPALDLAAWLTDAPITGQIADSRKALLAEFDRPDQDQVLNAVRLHLAAGLGAEARQLLDLLEEEQPILRSLSYLADLDPPAQNAFAGMESCDTAAALWAVVAQVAAGPADPAIAHLFNNAAVSRSFSALPSGLRRHLGPPLVGFYLSLGDETTARRLRDAILRAPGEAGQEVTLMDAGLQLATGDPARAAALAQEVLEDPGGRAAEAAVLTAETAFAGARVVSPALADQLAALAGEFRGTGQEAAILRAEILAAAMSGDFARAFSLLSASPQTAPDLWLLAAGDAPDDLFLTEALNAAVELPQVRPDTAFAIAERLHRAGFAAEALAWLGPVSAGDDPERRLLAAEAALILRDARGVLWLLAGMTDPAARDLMARAALQLGDAAGAAEILAGVGDEAAVQRAEIRAGRWSDLAVAEVPAWSEAAALTLPSAASAPDEGPLAEGTRLVSEAGAARAAIGSLLAAVESPAP</sequence>
<dbReference type="Proteomes" id="UP000277498">
    <property type="component" value="Unassembled WGS sequence"/>
</dbReference>
<keyword evidence="1" id="KW-0732">Signal</keyword>
<evidence type="ECO:0000256" key="1">
    <source>
        <dbReference type="SAM" id="SignalP"/>
    </source>
</evidence>
<evidence type="ECO:0000313" key="2">
    <source>
        <dbReference type="EMBL" id="VDC20314.1"/>
    </source>
</evidence>
<dbReference type="AlphaFoldDB" id="A0A3P5WZH7"/>
<dbReference type="OrthoDB" id="7847197at2"/>
<feature type="chain" id="PRO_5018051163" evidence="1">
    <location>
        <begin position="19"/>
        <end position="712"/>
    </location>
</feature>
<dbReference type="EMBL" id="UXAW01000033">
    <property type="protein sequence ID" value="VDC20314.1"/>
    <property type="molecule type" value="Genomic_DNA"/>
</dbReference>
<reference evidence="2 3" key="1">
    <citation type="submission" date="2018-11" db="EMBL/GenBank/DDBJ databases">
        <authorList>
            <person name="Criscuolo A."/>
        </authorList>
    </citation>
    <scope>NUCLEOTIDE SEQUENCE [LARGE SCALE GENOMIC DNA]</scope>
    <source>
        <strain evidence="2">ACIP111625</strain>
    </source>
</reference>
<keyword evidence="3" id="KW-1185">Reference proteome</keyword>
<proteinExistence type="predicted"/>
<evidence type="ECO:0000313" key="3">
    <source>
        <dbReference type="Proteomes" id="UP000277498"/>
    </source>
</evidence>
<gene>
    <name evidence="2" type="ORF">XINFAN_00427</name>
</gene>